<accession>A0A5N5SLF3</accession>
<comment type="caution">
    <text evidence="6">The sequence shown here is derived from an EMBL/GenBank/DDBJ whole genome shotgun (WGS) entry which is preliminary data.</text>
</comment>
<comment type="subcellular location">
    <subcellularLocation>
        <location evidence="1">Nucleus</location>
    </subcellularLocation>
</comment>
<dbReference type="PANTHER" id="PTHR12780">
    <property type="entry name" value="RNA POLYMERASE III DNA DIRECTED , 39KD SUBUNIT-RELATED"/>
    <property type="match status" value="1"/>
</dbReference>
<keyword evidence="4" id="KW-0804">Transcription</keyword>
<dbReference type="InterPro" id="IPR036390">
    <property type="entry name" value="WH_DNA-bd_sf"/>
</dbReference>
<dbReference type="InterPro" id="IPR036388">
    <property type="entry name" value="WH-like_DNA-bd_sf"/>
</dbReference>
<name>A0A5N5SLF3_9CRUS</name>
<evidence type="ECO:0000313" key="7">
    <source>
        <dbReference type="Proteomes" id="UP000326759"/>
    </source>
</evidence>
<evidence type="ECO:0000256" key="3">
    <source>
        <dbReference type="ARBA" id="ARBA00022478"/>
    </source>
</evidence>
<dbReference type="Pfam" id="PF05158">
    <property type="entry name" value="RNA_pol_Rpc34"/>
    <property type="match status" value="1"/>
</dbReference>
<evidence type="ECO:0000313" key="6">
    <source>
        <dbReference type="EMBL" id="KAB7494924.1"/>
    </source>
</evidence>
<dbReference type="GO" id="GO:0006383">
    <property type="term" value="P:transcription by RNA polymerase III"/>
    <property type="evidence" value="ECO:0007669"/>
    <property type="project" value="InterPro"/>
</dbReference>
<dbReference type="InterPro" id="IPR007832">
    <property type="entry name" value="RNA_pol_Rpc34"/>
</dbReference>
<dbReference type="InterPro" id="IPR016049">
    <property type="entry name" value="RNA_pol_Rpc34-like"/>
</dbReference>
<dbReference type="AlphaFoldDB" id="A0A5N5SLF3"/>
<keyword evidence="5" id="KW-0539">Nucleus</keyword>
<keyword evidence="3" id="KW-0240">DNA-directed RNA polymerase</keyword>
<feature type="non-terminal residue" evidence="6">
    <location>
        <position position="176"/>
    </location>
</feature>
<evidence type="ECO:0000256" key="1">
    <source>
        <dbReference type="ARBA" id="ARBA00004123"/>
    </source>
</evidence>
<organism evidence="6 7">
    <name type="scientific">Armadillidium nasatum</name>
    <dbReference type="NCBI Taxonomy" id="96803"/>
    <lineage>
        <taxon>Eukaryota</taxon>
        <taxon>Metazoa</taxon>
        <taxon>Ecdysozoa</taxon>
        <taxon>Arthropoda</taxon>
        <taxon>Crustacea</taxon>
        <taxon>Multicrustacea</taxon>
        <taxon>Malacostraca</taxon>
        <taxon>Eumalacostraca</taxon>
        <taxon>Peracarida</taxon>
        <taxon>Isopoda</taxon>
        <taxon>Oniscidea</taxon>
        <taxon>Crinocheta</taxon>
        <taxon>Armadillidiidae</taxon>
        <taxon>Armadillidium</taxon>
    </lineage>
</organism>
<dbReference type="OrthoDB" id="613763at2759"/>
<sequence length="176" mass="19836">MESKPKELRIGSNLNQKIVTNLLKSLEQKNIIKYFFAISAPKRKRFILKDLEPNPEMLPGELYSGDQYDSQLIEVLSNQCCKFLEIKSEDAKKTSGGPLAVLMASWASAQEVLDYIQKLGILKAKLKDSDIESILDGLYYEGKLDQSHTSISGEKSYRFVKSFSEKSALMNIPCGF</sequence>
<dbReference type="EMBL" id="SEYY01023339">
    <property type="protein sequence ID" value="KAB7494924.1"/>
    <property type="molecule type" value="Genomic_DNA"/>
</dbReference>
<dbReference type="Proteomes" id="UP000326759">
    <property type="component" value="Unassembled WGS sequence"/>
</dbReference>
<dbReference type="Gene3D" id="1.10.10.10">
    <property type="entry name" value="Winged helix-like DNA-binding domain superfamily/Winged helix DNA-binding domain"/>
    <property type="match status" value="1"/>
</dbReference>
<proteinExistence type="inferred from homology"/>
<keyword evidence="7" id="KW-1185">Reference proteome</keyword>
<dbReference type="GO" id="GO:0005666">
    <property type="term" value="C:RNA polymerase III complex"/>
    <property type="evidence" value="ECO:0007669"/>
    <property type="project" value="InterPro"/>
</dbReference>
<reference evidence="6 7" key="1">
    <citation type="journal article" date="2019" name="PLoS Biol.">
        <title>Sex chromosomes control vertical transmission of feminizing Wolbachia symbionts in an isopod.</title>
        <authorList>
            <person name="Becking T."/>
            <person name="Chebbi M.A."/>
            <person name="Giraud I."/>
            <person name="Moumen B."/>
            <person name="Laverre T."/>
            <person name="Caubet Y."/>
            <person name="Peccoud J."/>
            <person name="Gilbert C."/>
            <person name="Cordaux R."/>
        </authorList>
    </citation>
    <scope>NUCLEOTIDE SEQUENCE [LARGE SCALE GENOMIC DNA]</scope>
    <source>
        <strain evidence="6">ANa2</strain>
        <tissue evidence="6">Whole body excluding digestive tract and cuticle</tissue>
    </source>
</reference>
<protein>
    <submittedName>
        <fullName evidence="6">Uncharacterized protein</fullName>
    </submittedName>
</protein>
<evidence type="ECO:0000256" key="5">
    <source>
        <dbReference type="ARBA" id="ARBA00023242"/>
    </source>
</evidence>
<evidence type="ECO:0000256" key="4">
    <source>
        <dbReference type="ARBA" id="ARBA00023163"/>
    </source>
</evidence>
<gene>
    <name evidence="6" type="ORF">Anas_08679</name>
</gene>
<evidence type="ECO:0000256" key="2">
    <source>
        <dbReference type="ARBA" id="ARBA00011038"/>
    </source>
</evidence>
<comment type="similarity">
    <text evidence="2">Belongs to the eukaryotic RPC34/RPC39 RNA polymerase subunit family.</text>
</comment>
<dbReference type="SUPFAM" id="SSF46785">
    <property type="entry name" value="Winged helix' DNA-binding domain"/>
    <property type="match status" value="1"/>
</dbReference>